<evidence type="ECO:0000313" key="1">
    <source>
        <dbReference type="EMBL" id="KAG5641305.1"/>
    </source>
</evidence>
<name>A0A9P7G5Q4_9AGAR</name>
<dbReference type="PANTHER" id="PTHR38846">
    <property type="entry name" value="C3H1-TYPE DOMAIN-CONTAINING PROTEIN"/>
    <property type="match status" value="1"/>
</dbReference>
<dbReference type="OrthoDB" id="6105938at2759"/>
<protein>
    <submittedName>
        <fullName evidence="1">Uncharacterized protein</fullName>
    </submittedName>
</protein>
<accession>A0A9P7G5Q4</accession>
<sequence>MSTSPANTDVSTILERFTLLALSEGLTKKSKEYKSRRRAFIVDEVETGFATAFGGIASSLAAWKDVLRTVGVEGGELLTSIRQCKAALKGTFVNIVDLVDAASAGRVMTSGVYSSASALAKYIKRTGKVFPLKKAKANQLLRQFLVKV</sequence>
<gene>
    <name evidence="1" type="ORF">DXG03_005554</name>
</gene>
<reference evidence="1" key="1">
    <citation type="submission" date="2020-07" db="EMBL/GenBank/DDBJ databases">
        <authorList>
            <person name="Nieuwenhuis M."/>
            <person name="Van De Peppel L.J.J."/>
        </authorList>
    </citation>
    <scope>NUCLEOTIDE SEQUENCE</scope>
    <source>
        <strain evidence="1">AP01</strain>
        <tissue evidence="1">Mycelium</tissue>
    </source>
</reference>
<reference evidence="1" key="2">
    <citation type="submission" date="2021-10" db="EMBL/GenBank/DDBJ databases">
        <title>Phylogenomics reveals ancestral predisposition of the termite-cultivated fungus Termitomyces towards a domesticated lifestyle.</title>
        <authorList>
            <person name="Auxier B."/>
            <person name="Grum-Grzhimaylo A."/>
            <person name="Cardenas M.E."/>
            <person name="Lodge J.D."/>
            <person name="Laessoe T."/>
            <person name="Pedersen O."/>
            <person name="Smith M.E."/>
            <person name="Kuyper T.W."/>
            <person name="Franco-Molano E.A."/>
            <person name="Baroni T.J."/>
            <person name="Aanen D.K."/>
        </authorList>
    </citation>
    <scope>NUCLEOTIDE SEQUENCE</scope>
    <source>
        <strain evidence="1">AP01</strain>
        <tissue evidence="1">Mycelium</tissue>
    </source>
</reference>
<evidence type="ECO:0000313" key="2">
    <source>
        <dbReference type="Proteomes" id="UP000775547"/>
    </source>
</evidence>
<keyword evidence="2" id="KW-1185">Reference proteome</keyword>
<dbReference type="AlphaFoldDB" id="A0A9P7G5Q4"/>
<dbReference type="PANTHER" id="PTHR38846:SF1">
    <property type="entry name" value="C3H1-TYPE DOMAIN-CONTAINING PROTEIN"/>
    <property type="match status" value="1"/>
</dbReference>
<proteinExistence type="predicted"/>
<comment type="caution">
    <text evidence="1">The sequence shown here is derived from an EMBL/GenBank/DDBJ whole genome shotgun (WGS) entry which is preliminary data.</text>
</comment>
<dbReference type="EMBL" id="JABCKV010000341">
    <property type="protein sequence ID" value="KAG5641305.1"/>
    <property type="molecule type" value="Genomic_DNA"/>
</dbReference>
<organism evidence="1 2">
    <name type="scientific">Asterophora parasitica</name>
    <dbReference type="NCBI Taxonomy" id="117018"/>
    <lineage>
        <taxon>Eukaryota</taxon>
        <taxon>Fungi</taxon>
        <taxon>Dikarya</taxon>
        <taxon>Basidiomycota</taxon>
        <taxon>Agaricomycotina</taxon>
        <taxon>Agaricomycetes</taxon>
        <taxon>Agaricomycetidae</taxon>
        <taxon>Agaricales</taxon>
        <taxon>Tricholomatineae</taxon>
        <taxon>Lyophyllaceae</taxon>
        <taxon>Asterophora</taxon>
    </lineage>
</organism>
<dbReference type="Proteomes" id="UP000775547">
    <property type="component" value="Unassembled WGS sequence"/>
</dbReference>